<dbReference type="SUPFAM" id="SSF56281">
    <property type="entry name" value="Metallo-hydrolase/oxidoreductase"/>
    <property type="match status" value="1"/>
</dbReference>
<gene>
    <name evidence="8" type="primary">rnz</name>
    <name evidence="9" type="ORF">J2S74_004447</name>
</gene>
<dbReference type="Pfam" id="PF23023">
    <property type="entry name" value="Anti-Pycsar_Apyc1"/>
    <property type="match status" value="1"/>
</dbReference>
<keyword evidence="3 8" id="KW-0540">Nuclease</keyword>
<comment type="similarity">
    <text evidence="8">Belongs to the RNase Z family.</text>
</comment>
<feature type="binding site" evidence="8">
    <location>
        <position position="212"/>
    </location>
    <ligand>
        <name>Zn(2+)</name>
        <dbReference type="ChEBI" id="CHEBI:29105"/>
        <label>1</label>
        <note>catalytic</note>
    </ligand>
</feature>
<organism evidence="9 10">
    <name type="scientific">Evansella vedderi</name>
    <dbReference type="NCBI Taxonomy" id="38282"/>
    <lineage>
        <taxon>Bacteria</taxon>
        <taxon>Bacillati</taxon>
        <taxon>Bacillota</taxon>
        <taxon>Bacilli</taxon>
        <taxon>Bacillales</taxon>
        <taxon>Bacillaceae</taxon>
        <taxon>Evansella</taxon>
    </lineage>
</organism>
<dbReference type="PANTHER" id="PTHR46018">
    <property type="entry name" value="ZINC PHOSPHODIESTERASE ELAC PROTEIN 1"/>
    <property type="match status" value="1"/>
</dbReference>
<comment type="catalytic activity">
    <reaction evidence="8">
        <text>Endonucleolytic cleavage of RNA, removing extra 3' nucleotides from tRNA precursor, generating 3' termini of tRNAs. A 3'-hydroxy group is left at the tRNA terminus and a 5'-phosphoryl group is left at the trailer molecule.</text>
        <dbReference type="EC" id="3.1.26.11"/>
    </reaction>
</comment>
<feature type="binding site" evidence="8">
    <location>
        <position position="67"/>
    </location>
    <ligand>
        <name>Zn(2+)</name>
        <dbReference type="ChEBI" id="CHEBI:29105"/>
        <label>2</label>
        <note>catalytic</note>
    </ligand>
</feature>
<comment type="caution">
    <text evidence="9">The sequence shown here is derived from an EMBL/GenBank/DDBJ whole genome shotgun (WGS) entry which is preliminary data.</text>
</comment>
<evidence type="ECO:0000256" key="1">
    <source>
        <dbReference type="ARBA" id="ARBA00011738"/>
    </source>
</evidence>
<evidence type="ECO:0000256" key="6">
    <source>
        <dbReference type="ARBA" id="ARBA00022801"/>
    </source>
</evidence>
<feature type="binding site" evidence="8">
    <location>
        <position position="68"/>
    </location>
    <ligand>
        <name>Zn(2+)</name>
        <dbReference type="ChEBI" id="CHEBI:29105"/>
        <label>2</label>
        <note>catalytic</note>
    </ligand>
</feature>
<feature type="binding site" evidence="8">
    <location>
        <position position="141"/>
    </location>
    <ligand>
        <name>Zn(2+)</name>
        <dbReference type="ChEBI" id="CHEBI:29105"/>
        <label>1</label>
        <note>catalytic</note>
    </ligand>
</feature>
<dbReference type="HAMAP" id="MF_01818">
    <property type="entry name" value="RNase_Z_BN"/>
    <property type="match status" value="1"/>
</dbReference>
<comment type="function">
    <text evidence="8">Zinc phosphodiesterase, which displays some tRNA 3'-processing endonuclease activity. Probably involved in tRNA maturation, by removing a 3'-trailer from precursor tRNA.</text>
</comment>
<keyword evidence="5 8" id="KW-0255">Endonuclease</keyword>
<evidence type="ECO:0000256" key="4">
    <source>
        <dbReference type="ARBA" id="ARBA00022723"/>
    </source>
</evidence>
<dbReference type="NCBIfam" id="NF000801">
    <property type="entry name" value="PRK00055.1-3"/>
    <property type="match status" value="1"/>
</dbReference>
<dbReference type="Proteomes" id="UP001230005">
    <property type="component" value="Unassembled WGS sequence"/>
</dbReference>
<evidence type="ECO:0000256" key="5">
    <source>
        <dbReference type="ARBA" id="ARBA00022759"/>
    </source>
</evidence>
<keyword evidence="7 8" id="KW-0862">Zinc</keyword>
<evidence type="ECO:0000256" key="2">
    <source>
        <dbReference type="ARBA" id="ARBA00022694"/>
    </source>
</evidence>
<protein>
    <recommendedName>
        <fullName evidence="8">Ribonuclease Z</fullName>
        <shortName evidence="8">RNase Z</shortName>
        <ecNumber evidence="8">3.1.26.11</ecNumber>
    </recommendedName>
    <alternativeName>
        <fullName evidence="8">tRNA 3 endonuclease</fullName>
    </alternativeName>
    <alternativeName>
        <fullName evidence="8">tRNase Z</fullName>
    </alternativeName>
</protein>
<dbReference type="GO" id="GO:0042781">
    <property type="term" value="F:3'-tRNA processing endoribonuclease activity"/>
    <property type="evidence" value="ECO:0007669"/>
    <property type="project" value="UniProtKB-EC"/>
</dbReference>
<keyword evidence="2 8" id="KW-0819">tRNA processing</keyword>
<comment type="subunit">
    <text evidence="1 8">Homodimer.</text>
</comment>
<keyword evidence="6 8" id="KW-0378">Hydrolase</keyword>
<dbReference type="InterPro" id="IPR036866">
    <property type="entry name" value="RibonucZ/Hydroxyglut_hydro"/>
</dbReference>
<evidence type="ECO:0000313" key="10">
    <source>
        <dbReference type="Proteomes" id="UP001230005"/>
    </source>
</evidence>
<dbReference type="NCBIfam" id="TIGR02651">
    <property type="entry name" value="RNase_Z"/>
    <property type="match status" value="1"/>
</dbReference>
<feature type="binding site" evidence="8">
    <location>
        <position position="63"/>
    </location>
    <ligand>
        <name>Zn(2+)</name>
        <dbReference type="ChEBI" id="CHEBI:29105"/>
        <label>1</label>
        <note>catalytic</note>
    </ligand>
</feature>
<feature type="binding site" evidence="8">
    <location>
        <position position="212"/>
    </location>
    <ligand>
        <name>Zn(2+)</name>
        <dbReference type="ChEBI" id="CHEBI:29105"/>
        <label>2</label>
        <note>catalytic</note>
    </ligand>
</feature>
<sequence length="305" mass="33931">MKFTFLGTGSGVPAKHRNVSSLALHLMDKKGAIWLFDCGEGTQQQILHTKIKLRKIEKIFITHLHGDHIFGLPGLLGSRSFQGGETPLKLYGPKGIKEYIDISLRVSGTYLRYPLTIKEFEETGQLIEEKDFTVWTGVLVHGLPSFGFRLEQRDSPGSLLMDKVKEADIPIGPLLQKLKEGEKVQLPDGRFFYGKNFVGPPKKGKVIAVLGDTRFTDGAVQLASGADTLIHEATFSSEDHVIAEEYFHSTTVQAAEVAKLASAKQLILNHISSRYQQEDTHQLLAEAREIFPNTFIAEDFSSFDC</sequence>
<feature type="binding site" evidence="8">
    <location>
        <position position="270"/>
    </location>
    <ligand>
        <name>Zn(2+)</name>
        <dbReference type="ChEBI" id="CHEBI:29105"/>
        <label>2</label>
        <note>catalytic</note>
    </ligand>
</feature>
<feature type="active site" description="Proton acceptor" evidence="8">
    <location>
        <position position="67"/>
    </location>
</feature>
<dbReference type="EMBL" id="JAUSUG010000021">
    <property type="protein sequence ID" value="MDQ0257002.1"/>
    <property type="molecule type" value="Genomic_DNA"/>
</dbReference>
<dbReference type="PANTHER" id="PTHR46018:SF2">
    <property type="entry name" value="ZINC PHOSPHODIESTERASE ELAC PROTEIN 1"/>
    <property type="match status" value="1"/>
</dbReference>
<evidence type="ECO:0000313" key="9">
    <source>
        <dbReference type="EMBL" id="MDQ0257002.1"/>
    </source>
</evidence>
<dbReference type="CDD" id="cd07717">
    <property type="entry name" value="RNaseZ_ZiPD-like_MBL-fold"/>
    <property type="match status" value="1"/>
</dbReference>
<keyword evidence="10" id="KW-1185">Reference proteome</keyword>
<name>A0ABU0A0J3_9BACI</name>
<evidence type="ECO:0000256" key="8">
    <source>
        <dbReference type="HAMAP-Rule" id="MF_01818"/>
    </source>
</evidence>
<dbReference type="Gene3D" id="3.60.15.10">
    <property type="entry name" value="Ribonuclease Z/Hydroxyacylglutathione hydrolase-like"/>
    <property type="match status" value="1"/>
</dbReference>
<comment type="cofactor">
    <cofactor evidence="8">
        <name>Zn(2+)</name>
        <dbReference type="ChEBI" id="CHEBI:29105"/>
    </cofactor>
    <text evidence="8">Binds 2 Zn(2+) ions.</text>
</comment>
<evidence type="ECO:0000256" key="3">
    <source>
        <dbReference type="ARBA" id="ARBA00022722"/>
    </source>
</evidence>
<proteinExistence type="inferred from homology"/>
<dbReference type="InterPro" id="IPR013471">
    <property type="entry name" value="RNase_Z/BN"/>
</dbReference>
<dbReference type="RefSeq" id="WP_307330021.1">
    <property type="nucleotide sequence ID" value="NZ_JAUSUG010000021.1"/>
</dbReference>
<reference evidence="9 10" key="1">
    <citation type="submission" date="2023-07" db="EMBL/GenBank/DDBJ databases">
        <title>Genomic Encyclopedia of Type Strains, Phase IV (KMG-IV): sequencing the most valuable type-strain genomes for metagenomic binning, comparative biology and taxonomic classification.</title>
        <authorList>
            <person name="Goeker M."/>
        </authorList>
    </citation>
    <scope>NUCLEOTIDE SEQUENCE [LARGE SCALE GENOMIC DNA]</scope>
    <source>
        <strain evidence="9 10">DSM 9768</strain>
    </source>
</reference>
<dbReference type="EC" id="3.1.26.11" evidence="8"/>
<evidence type="ECO:0000256" key="7">
    <source>
        <dbReference type="ARBA" id="ARBA00022833"/>
    </source>
</evidence>
<feature type="binding site" evidence="8">
    <location>
        <position position="65"/>
    </location>
    <ligand>
        <name>Zn(2+)</name>
        <dbReference type="ChEBI" id="CHEBI:29105"/>
        <label>1</label>
        <note>catalytic</note>
    </ligand>
</feature>
<keyword evidence="4 8" id="KW-0479">Metal-binding</keyword>
<accession>A0ABU0A0J3</accession>